<dbReference type="SUPFAM" id="SSF81271">
    <property type="entry name" value="TGS-like"/>
    <property type="match status" value="1"/>
</dbReference>
<dbReference type="NCBIfam" id="TIGR00691">
    <property type="entry name" value="spoT_relA"/>
    <property type="match status" value="1"/>
</dbReference>
<dbReference type="Pfam" id="PF04607">
    <property type="entry name" value="RelA_SpoT"/>
    <property type="match status" value="1"/>
</dbReference>
<dbReference type="EMBL" id="CP003059">
    <property type="protein sequence ID" value="AEP36301.1"/>
    <property type="molecule type" value="Genomic_DNA"/>
</dbReference>
<dbReference type="GO" id="GO:0042594">
    <property type="term" value="P:response to starvation"/>
    <property type="evidence" value="ECO:0007669"/>
    <property type="project" value="TreeGrafter"/>
</dbReference>
<comment type="similarity">
    <text evidence="5">Belongs to the relA/spoT family.</text>
</comment>
<dbReference type="PANTHER" id="PTHR21262:SF31">
    <property type="entry name" value="GTP PYROPHOSPHOKINASE"/>
    <property type="match status" value="1"/>
</dbReference>
<keyword evidence="8" id="KW-0808">Transferase</keyword>
<accession>G4QAJ1</accession>
<dbReference type="OrthoDB" id="9805041at2"/>
<dbReference type="STRING" id="1008459.TASI_0526"/>
<dbReference type="InterPro" id="IPR002912">
    <property type="entry name" value="ACT_dom"/>
</dbReference>
<dbReference type="Gene3D" id="3.30.70.260">
    <property type="match status" value="1"/>
</dbReference>
<evidence type="ECO:0000256" key="2">
    <source>
        <dbReference type="ARBA" id="ARBA00029754"/>
    </source>
</evidence>
<dbReference type="InterPro" id="IPR004095">
    <property type="entry name" value="TGS"/>
</dbReference>
<dbReference type="SMART" id="SM00954">
    <property type="entry name" value="RelA_SpoT"/>
    <property type="match status" value="1"/>
</dbReference>
<dbReference type="KEGG" id="tas:TASI_0526"/>
<dbReference type="FunFam" id="3.10.20.30:FF:000002">
    <property type="entry name" value="GTP pyrophosphokinase (RelA/SpoT)"/>
    <property type="match status" value="1"/>
</dbReference>
<keyword evidence="8" id="KW-0418">Kinase</keyword>
<evidence type="ECO:0000256" key="5">
    <source>
        <dbReference type="RuleBase" id="RU003847"/>
    </source>
</evidence>
<dbReference type="SUPFAM" id="SSF55021">
    <property type="entry name" value="ACT-like"/>
    <property type="match status" value="1"/>
</dbReference>
<dbReference type="Pfam" id="PF02824">
    <property type="entry name" value="TGS"/>
    <property type="match status" value="1"/>
</dbReference>
<dbReference type="Gene3D" id="3.30.460.10">
    <property type="entry name" value="Beta Polymerase, domain 2"/>
    <property type="match status" value="1"/>
</dbReference>
<evidence type="ECO:0000259" key="6">
    <source>
        <dbReference type="PROSITE" id="PS51671"/>
    </source>
</evidence>
<dbReference type="InterPro" id="IPR033655">
    <property type="entry name" value="TGS_RelA/SpoT"/>
</dbReference>
<evidence type="ECO:0000256" key="3">
    <source>
        <dbReference type="ARBA" id="ARBA00032407"/>
    </source>
</evidence>
<evidence type="ECO:0000256" key="1">
    <source>
        <dbReference type="ARBA" id="ARBA00019852"/>
    </source>
</evidence>
<dbReference type="GO" id="GO:0016301">
    <property type="term" value="F:kinase activity"/>
    <property type="evidence" value="ECO:0007669"/>
    <property type="project" value="UniProtKB-KW"/>
</dbReference>
<dbReference type="GO" id="GO:0005886">
    <property type="term" value="C:plasma membrane"/>
    <property type="evidence" value="ECO:0007669"/>
    <property type="project" value="TreeGrafter"/>
</dbReference>
<dbReference type="InterPro" id="IPR045865">
    <property type="entry name" value="ACT-like_dom_sf"/>
</dbReference>
<dbReference type="CDD" id="cd01668">
    <property type="entry name" value="TGS_RSH"/>
    <property type="match status" value="1"/>
</dbReference>
<organism evidence="8 9">
    <name type="scientific">Taylorella asinigenitalis (strain MCE3)</name>
    <dbReference type="NCBI Taxonomy" id="1008459"/>
    <lineage>
        <taxon>Bacteria</taxon>
        <taxon>Pseudomonadati</taxon>
        <taxon>Pseudomonadota</taxon>
        <taxon>Betaproteobacteria</taxon>
        <taxon>Burkholderiales</taxon>
        <taxon>Alcaligenaceae</taxon>
        <taxon>Taylorella</taxon>
    </lineage>
</organism>
<dbReference type="GO" id="GO:0008728">
    <property type="term" value="F:GTP diphosphokinase activity"/>
    <property type="evidence" value="ECO:0007669"/>
    <property type="project" value="TreeGrafter"/>
</dbReference>
<sequence>MKHPIIGGDDLFNEAWQKTVFEDFTNNECDFLNEVFNFALPYLQDRKLRSQEGSLHHAKGMIDILSLLQLDVHTLASSVLVVAAPDSDHITEQAKFKTKIMDKFGEEIFDLVEGAQTLKRVGIVAHQASLPTAQQELYQQELLRKMLLAMATDLRIVLIRLASRLQTLRWFVDSKLVCPPEFLQQNRTLYAPLANRLGIWQIKWELEDLSFRFENPETYREIANRLEATRAEREQLIRDFISKIKNSLDAQGIQSDVSGRAKHIFSIYNKMKNKSLKFEDLYDLLAIRVIVQNERDCYTTLSYVHSNYHPVMEQFDDYIARPKPNGYRSLHTVVRDDNGAVFEVQIRTQKMHEFAEYGMAAHWRYKEAGAKGGTVSASSLYDRQISWMRQLLAWRKEVGIEEASATASAASSVPTAPKKEDKADGIDQKRIYVMTPQSKLLELPEGSTPVDFAYLLHTDLGHRCRGARVDGQLVSLNTPLQTGQTVEIITAKSGGPSRDWLNPELGYLKSPRARAKVRLWFNAIALQEKINNGQALVEKELQRLGKTAVNLETLAQSLGFSRPDDLFLAIGKDEFSVKALANAFQENVETKDSVEDEVESVTKRSRSNSTTVTGKSGVLVVGVDSLMTQLARCCHPAPPDDIGGYVTRGRGVTIHRLSCSAFDELRAKHPERVIDVSWGDTQNSVYPVDIQVHAMDRTGLIRDISDVLAKQKVNVIAVNSRNRESYAYITLTLEIMTGDQLNKALANLTNNVPGVLSAKRI</sequence>
<dbReference type="PANTHER" id="PTHR21262">
    <property type="entry name" value="GUANOSINE-3',5'-BIS DIPHOSPHATE 3'-PYROPHOSPHOHYDROLASE"/>
    <property type="match status" value="1"/>
</dbReference>
<dbReference type="Pfam" id="PF13328">
    <property type="entry name" value="HD_4"/>
    <property type="match status" value="1"/>
</dbReference>
<dbReference type="PROSITE" id="PS51671">
    <property type="entry name" value="ACT"/>
    <property type="match status" value="1"/>
</dbReference>
<feature type="domain" description="ACT" evidence="6">
    <location>
        <begin position="689"/>
        <end position="761"/>
    </location>
</feature>
<reference evidence="8 9" key="2">
    <citation type="journal article" date="2012" name="PLoS ONE">
        <title>Genomic characterization of the taylorella genus.</title>
        <authorList>
            <person name="Hebert L."/>
            <person name="Moumen B."/>
            <person name="Pons N."/>
            <person name="Duquesne F."/>
            <person name="Breuil M.F."/>
            <person name="Goux D."/>
            <person name="Batto J.M."/>
            <person name="Laugier C."/>
            <person name="Renault P."/>
            <person name="Petry S."/>
        </authorList>
    </citation>
    <scope>NUCLEOTIDE SEQUENCE [LARGE SCALE GENOMIC DNA]</scope>
    <source>
        <strain evidence="8 9">MCE3</strain>
    </source>
</reference>
<evidence type="ECO:0000313" key="9">
    <source>
        <dbReference type="Proteomes" id="UP000009284"/>
    </source>
</evidence>
<evidence type="ECO:0000259" key="7">
    <source>
        <dbReference type="PROSITE" id="PS51880"/>
    </source>
</evidence>
<dbReference type="GO" id="GO:0008893">
    <property type="term" value="F:guanosine-3',5'-bis(diphosphate) 3'-diphosphatase activity"/>
    <property type="evidence" value="ECO:0007669"/>
    <property type="project" value="TreeGrafter"/>
</dbReference>
<dbReference type="GO" id="GO:0015969">
    <property type="term" value="P:guanosine tetraphosphate metabolic process"/>
    <property type="evidence" value="ECO:0007669"/>
    <property type="project" value="InterPro"/>
</dbReference>
<dbReference type="CDD" id="cd05399">
    <property type="entry name" value="NT_Rel-Spo_like"/>
    <property type="match status" value="1"/>
</dbReference>
<protein>
    <recommendedName>
        <fullName evidence="1">GTP pyrophosphokinase</fullName>
    </recommendedName>
    <alternativeName>
        <fullName evidence="3">(p)ppGpp synthase</fullName>
    </alternativeName>
    <alternativeName>
        <fullName evidence="2">ATP:GTP 3'-pyrophosphotransferase</fullName>
    </alternativeName>
    <alternativeName>
        <fullName evidence="4">ppGpp synthase I</fullName>
    </alternativeName>
</protein>
<dbReference type="InterPro" id="IPR012676">
    <property type="entry name" value="TGS-like"/>
</dbReference>
<evidence type="ECO:0000313" key="8">
    <source>
        <dbReference type="EMBL" id="AEP36301.1"/>
    </source>
</evidence>
<dbReference type="Proteomes" id="UP000009284">
    <property type="component" value="Chromosome"/>
</dbReference>
<evidence type="ECO:0000256" key="4">
    <source>
        <dbReference type="ARBA" id="ARBA00033308"/>
    </source>
</evidence>
<feature type="domain" description="TGS" evidence="7">
    <location>
        <begin position="429"/>
        <end position="490"/>
    </location>
</feature>
<keyword evidence="9" id="KW-1185">Reference proteome</keyword>
<dbReference type="CDD" id="cd04876">
    <property type="entry name" value="ACT_RelA-SpoT"/>
    <property type="match status" value="1"/>
</dbReference>
<dbReference type="RefSeq" id="WP_014111199.1">
    <property type="nucleotide sequence ID" value="NC_016043.1"/>
</dbReference>
<dbReference type="Pfam" id="PF13291">
    <property type="entry name" value="ACT_4"/>
    <property type="match status" value="1"/>
</dbReference>
<dbReference type="SUPFAM" id="SSF81301">
    <property type="entry name" value="Nucleotidyltransferase"/>
    <property type="match status" value="1"/>
</dbReference>
<dbReference type="Gene3D" id="3.10.20.30">
    <property type="match status" value="1"/>
</dbReference>
<dbReference type="HOGENOM" id="CLU_012300_3_0_4"/>
<comment type="function">
    <text evidence="5">In eubacteria ppGpp (guanosine 3'-diphosphate 5'-diphosphate) is a mediator of the stringent response that coordinates a variety of cellular activities in response to changes in nutritional abundance.</text>
</comment>
<dbReference type="FunFam" id="3.30.460.10:FF:000001">
    <property type="entry name" value="GTP pyrophosphokinase RelA"/>
    <property type="match status" value="1"/>
</dbReference>
<proteinExistence type="inferred from homology"/>
<dbReference type="AlphaFoldDB" id="G4QAJ1"/>
<dbReference type="InterPro" id="IPR004811">
    <property type="entry name" value="RelA/Spo_fam"/>
</dbReference>
<gene>
    <name evidence="8" type="ordered locus">TASI_0526</name>
</gene>
<dbReference type="GO" id="GO:0015949">
    <property type="term" value="P:nucleobase-containing small molecule interconversion"/>
    <property type="evidence" value="ECO:0007669"/>
    <property type="project" value="UniProtKB-ARBA"/>
</dbReference>
<reference key="1">
    <citation type="submission" date="2011-09" db="EMBL/GenBank/DDBJ databases">
        <title>Genomic characterization of the Taylorella genus.</title>
        <authorList>
            <person name="Hebert L."/>
            <person name="Moumen B."/>
            <person name="Pons N."/>
            <person name="Duquesne F."/>
            <person name="Breuil M.-F."/>
            <person name="Goux D."/>
            <person name="Batto J.-M."/>
            <person name="Renault P."/>
            <person name="Laugier C."/>
            <person name="Petry S."/>
        </authorList>
    </citation>
    <scope>NUCLEOTIDE SEQUENCE</scope>
    <source>
        <strain>MCE3</strain>
    </source>
</reference>
<dbReference type="PROSITE" id="PS51880">
    <property type="entry name" value="TGS"/>
    <property type="match status" value="1"/>
</dbReference>
<dbReference type="InterPro" id="IPR043519">
    <property type="entry name" value="NT_sf"/>
</dbReference>
<dbReference type="Gene3D" id="1.10.3210.10">
    <property type="entry name" value="Hypothetical protein af1432"/>
    <property type="match status" value="1"/>
</dbReference>
<dbReference type="SUPFAM" id="SSF109604">
    <property type="entry name" value="HD-domain/PDEase-like"/>
    <property type="match status" value="1"/>
</dbReference>
<dbReference type="eggNOG" id="COG0317">
    <property type="taxonomic scope" value="Bacteria"/>
</dbReference>
<name>G4QAJ1_TAYAM</name>
<dbReference type="InterPro" id="IPR007685">
    <property type="entry name" value="RelA_SpoT"/>
</dbReference>
<dbReference type="InterPro" id="IPR012675">
    <property type="entry name" value="Beta-grasp_dom_sf"/>
</dbReference>